<dbReference type="PANTHER" id="PTHR43818">
    <property type="entry name" value="BCDNA.GH03377"/>
    <property type="match status" value="1"/>
</dbReference>
<dbReference type="RefSeq" id="WP_184196123.1">
    <property type="nucleotide sequence ID" value="NZ_JACHGW010000002.1"/>
</dbReference>
<evidence type="ECO:0000259" key="1">
    <source>
        <dbReference type="Pfam" id="PF01408"/>
    </source>
</evidence>
<accession>A0A7W9W7J6</accession>
<dbReference type="InterPro" id="IPR000683">
    <property type="entry name" value="Gfo/Idh/MocA-like_OxRdtase_N"/>
</dbReference>
<evidence type="ECO:0000259" key="2">
    <source>
        <dbReference type="Pfam" id="PF19051"/>
    </source>
</evidence>
<dbReference type="Gene3D" id="3.40.50.720">
    <property type="entry name" value="NAD(P)-binding Rossmann-like Domain"/>
    <property type="match status" value="1"/>
</dbReference>
<dbReference type="AlphaFoldDB" id="A0A7W9W7J6"/>
<dbReference type="InterPro" id="IPR043906">
    <property type="entry name" value="Gfo/Idh/MocA_OxRdtase_bact_C"/>
</dbReference>
<feature type="domain" description="Gfo/Idh/MocA-like oxidoreductase N-terminal" evidence="1">
    <location>
        <begin position="28"/>
        <end position="138"/>
    </location>
</feature>
<gene>
    <name evidence="3" type="ORF">HNQ39_002478</name>
</gene>
<dbReference type="Gene3D" id="3.30.360.10">
    <property type="entry name" value="Dihydrodipicolinate Reductase, domain 2"/>
    <property type="match status" value="1"/>
</dbReference>
<dbReference type="SUPFAM" id="SSF51735">
    <property type="entry name" value="NAD(P)-binding Rossmann-fold domains"/>
    <property type="match status" value="1"/>
</dbReference>
<dbReference type="InterPro" id="IPR036291">
    <property type="entry name" value="NAD(P)-bd_dom_sf"/>
</dbReference>
<keyword evidence="4" id="KW-1185">Reference proteome</keyword>
<dbReference type="EMBL" id="JACHGW010000002">
    <property type="protein sequence ID" value="MBB6050687.1"/>
    <property type="molecule type" value="Genomic_DNA"/>
</dbReference>
<dbReference type="PANTHER" id="PTHR43818:SF5">
    <property type="entry name" value="OXIDOREDUCTASE FAMILY PROTEIN"/>
    <property type="match status" value="1"/>
</dbReference>
<name>A0A7W9W7J6_ARMRO</name>
<protein>
    <submittedName>
        <fullName evidence="3">Putative dehydrogenase</fullName>
    </submittedName>
</protein>
<dbReference type="GO" id="GO:0000166">
    <property type="term" value="F:nucleotide binding"/>
    <property type="evidence" value="ECO:0007669"/>
    <property type="project" value="InterPro"/>
</dbReference>
<organism evidence="3 4">
    <name type="scientific">Armatimonas rosea</name>
    <dbReference type="NCBI Taxonomy" id="685828"/>
    <lineage>
        <taxon>Bacteria</taxon>
        <taxon>Bacillati</taxon>
        <taxon>Armatimonadota</taxon>
        <taxon>Armatimonadia</taxon>
        <taxon>Armatimonadales</taxon>
        <taxon>Armatimonadaceae</taxon>
        <taxon>Armatimonas</taxon>
    </lineage>
</organism>
<feature type="domain" description="Gfo/Idh/MocA-like oxidoreductase bacterial type C-terminal" evidence="2">
    <location>
        <begin position="342"/>
        <end position="416"/>
    </location>
</feature>
<dbReference type="SUPFAM" id="SSF55347">
    <property type="entry name" value="Glyceraldehyde-3-phosphate dehydrogenase-like, C-terminal domain"/>
    <property type="match status" value="1"/>
</dbReference>
<sequence length="420" mass="46976">MDSKKRVDSFATIFPQNPKGANEKIIYGHIGLGGMGSSHVVPDSCAALCDVDANHLKNNAKRVTGNPLLTDDYRRVLERKDIDAVTIGTPDHWHALMTVHACQAGKDVYSEKPTCKTIEEGQAMIAAARRYKRVVQIGSQGRSHPSAAVACNYIRNGQIGKIKEVKLWHPNNYVSDNNFGKEGPAPPELNWDMWLGPLGWRPYNPAIVHFNFRWLMDSGGGFIRDRGNHAMSIALWLTGQDGWDAPVTVEASGETNPNSVYDAPLTMKAKWEFSNPKWTLIWEQPGVVPERFEGEWGGTYTGDKGDLIVAGGDGGCATEEKAKLYTPPADGFKAFLHPENTDPTERHRRNWRHCIKTREKPVMDVEIGVKVIILPIIANIAYTVGRKLTYDPKTWKFINDEEANRLLYEPYRAPWSLKGI</sequence>
<dbReference type="Pfam" id="PF01408">
    <property type="entry name" value="GFO_IDH_MocA"/>
    <property type="match status" value="1"/>
</dbReference>
<proteinExistence type="predicted"/>
<dbReference type="Pfam" id="PF19051">
    <property type="entry name" value="GFO_IDH_MocA_C2"/>
    <property type="match status" value="2"/>
</dbReference>
<dbReference type="Proteomes" id="UP000520814">
    <property type="component" value="Unassembled WGS sequence"/>
</dbReference>
<comment type="caution">
    <text evidence="3">The sequence shown here is derived from an EMBL/GenBank/DDBJ whole genome shotgun (WGS) entry which is preliminary data.</text>
</comment>
<dbReference type="InterPro" id="IPR050463">
    <property type="entry name" value="Gfo/Idh/MocA_oxidrdct_glycsds"/>
</dbReference>
<feature type="domain" description="Gfo/Idh/MocA-like oxidoreductase bacterial type C-terminal" evidence="2">
    <location>
        <begin position="182"/>
        <end position="255"/>
    </location>
</feature>
<reference evidence="3 4" key="1">
    <citation type="submission" date="2020-08" db="EMBL/GenBank/DDBJ databases">
        <title>Genomic Encyclopedia of Type Strains, Phase IV (KMG-IV): sequencing the most valuable type-strain genomes for metagenomic binning, comparative biology and taxonomic classification.</title>
        <authorList>
            <person name="Goeker M."/>
        </authorList>
    </citation>
    <scope>NUCLEOTIDE SEQUENCE [LARGE SCALE GENOMIC DNA]</scope>
    <source>
        <strain evidence="3 4">DSM 23562</strain>
    </source>
</reference>
<evidence type="ECO:0000313" key="4">
    <source>
        <dbReference type="Proteomes" id="UP000520814"/>
    </source>
</evidence>
<evidence type="ECO:0000313" key="3">
    <source>
        <dbReference type="EMBL" id="MBB6050687.1"/>
    </source>
</evidence>